<dbReference type="RefSeq" id="WP_278640818.1">
    <property type="nucleotide sequence ID" value="NZ_JAGZMZ010000042.1"/>
</dbReference>
<gene>
    <name evidence="2" type="ORF">KHZ85_09995</name>
</gene>
<protein>
    <submittedName>
        <fullName evidence="2">Maf family protein</fullName>
    </submittedName>
</protein>
<dbReference type="InterPro" id="IPR029001">
    <property type="entry name" value="ITPase-like_fam"/>
</dbReference>
<dbReference type="EMBL" id="JAGZMZ010000042">
    <property type="protein sequence ID" value="MBS4885068.1"/>
    <property type="molecule type" value="Genomic_DNA"/>
</dbReference>
<feature type="non-terminal residue" evidence="2">
    <location>
        <position position="1"/>
    </location>
</feature>
<organism evidence="2 3">
    <name type="scientific">Amedibacillus dolichus</name>
    <dbReference type="NCBI Taxonomy" id="31971"/>
    <lineage>
        <taxon>Bacteria</taxon>
        <taxon>Bacillati</taxon>
        <taxon>Bacillota</taxon>
        <taxon>Erysipelotrichia</taxon>
        <taxon>Erysipelotrichales</taxon>
        <taxon>Erysipelotrichaceae</taxon>
        <taxon>Amedibacillus</taxon>
    </lineage>
</organism>
<dbReference type="Gene3D" id="3.90.950.10">
    <property type="match status" value="1"/>
</dbReference>
<reference evidence="2" key="1">
    <citation type="submission" date="2021-02" db="EMBL/GenBank/DDBJ databases">
        <title>Infant gut strain persistence is associated with maternal origin, phylogeny, and functional potential including surface adhesion and iron acquisition.</title>
        <authorList>
            <person name="Lou Y.C."/>
        </authorList>
    </citation>
    <scope>NUCLEOTIDE SEQUENCE</scope>
    <source>
        <strain evidence="2">L3_108_103G1_dasL3_108_103G1_concoct_2</strain>
    </source>
</reference>
<evidence type="ECO:0000313" key="3">
    <source>
        <dbReference type="Proteomes" id="UP000753219"/>
    </source>
</evidence>
<keyword evidence="1" id="KW-0378">Hydrolase</keyword>
<evidence type="ECO:0000256" key="1">
    <source>
        <dbReference type="ARBA" id="ARBA00022801"/>
    </source>
</evidence>
<comment type="caution">
    <text evidence="2">The sequence shown here is derived from an EMBL/GenBank/DDBJ whole genome shotgun (WGS) entry which is preliminary data.</text>
</comment>
<sequence>KFKAQKTTINTGESQLFLRIASKHSWCKPLKTGLGKLFVRSIHGDYFNIVGLPIAKVYREIRNMQNSIEK</sequence>
<dbReference type="Proteomes" id="UP000753219">
    <property type="component" value="Unassembled WGS sequence"/>
</dbReference>
<accession>A0A942WAN0</accession>
<proteinExistence type="predicted"/>
<name>A0A942WAN0_9FIRM</name>
<evidence type="ECO:0000313" key="2">
    <source>
        <dbReference type="EMBL" id="MBS4885068.1"/>
    </source>
</evidence>
<dbReference type="SUPFAM" id="SSF52972">
    <property type="entry name" value="ITPase-like"/>
    <property type="match status" value="1"/>
</dbReference>
<dbReference type="GO" id="GO:0047429">
    <property type="term" value="F:nucleoside triphosphate diphosphatase activity"/>
    <property type="evidence" value="ECO:0007669"/>
    <property type="project" value="InterPro"/>
</dbReference>
<dbReference type="AlphaFoldDB" id="A0A942WAN0"/>